<dbReference type="Proteomes" id="UP000572407">
    <property type="component" value="Unassembled WGS sequence"/>
</dbReference>
<reference evidence="2 3" key="1">
    <citation type="submission" date="2019-06" db="EMBL/GenBank/DDBJ databases">
        <title>Analysis of the biodiversity of Brassica napus bacterial endophytes for the selection of potential efficient biofertilizers for rapeseed crops.</title>
        <authorList>
            <person name="Jimenez-Gomez A."/>
            <person name="Saati-Santamaria Z."/>
            <person name="Menendez E."/>
            <person name="Rivas R."/>
            <person name="Mateos P.F."/>
            <person name="Velazquez E."/>
            <person name="Garcia-Fraile P."/>
        </authorList>
    </citation>
    <scope>NUCLEOTIDE SEQUENCE [LARGE SCALE GENOMIC DNA]</scope>
    <source>
        <strain evidence="2 3">CDVBN10</strain>
    </source>
</reference>
<evidence type="ECO:0000313" key="2">
    <source>
        <dbReference type="EMBL" id="MBA1380569.1"/>
    </source>
</evidence>
<comment type="caution">
    <text evidence="2">The sequence shown here is derived from an EMBL/GenBank/DDBJ whole genome shotgun (WGS) entry which is preliminary data.</text>
</comment>
<feature type="compositionally biased region" description="Polar residues" evidence="1">
    <location>
        <begin position="16"/>
        <end position="32"/>
    </location>
</feature>
<organism evidence="2 3">
    <name type="scientific">Pseudomonas brassicacearum subsp. neoaurantiaca</name>
    <dbReference type="NCBI Taxonomy" id="494916"/>
    <lineage>
        <taxon>Bacteria</taxon>
        <taxon>Pseudomonadati</taxon>
        <taxon>Pseudomonadota</taxon>
        <taxon>Gammaproteobacteria</taxon>
        <taxon>Pseudomonadales</taxon>
        <taxon>Pseudomonadaceae</taxon>
        <taxon>Pseudomonas</taxon>
    </lineage>
</organism>
<accession>A0A7V8ZUX3</accession>
<evidence type="ECO:0000256" key="1">
    <source>
        <dbReference type="SAM" id="MobiDB-lite"/>
    </source>
</evidence>
<proteinExistence type="predicted"/>
<evidence type="ECO:0000313" key="3">
    <source>
        <dbReference type="Proteomes" id="UP000572407"/>
    </source>
</evidence>
<protein>
    <submittedName>
        <fullName evidence="2">Uncharacterized protein</fullName>
    </submittedName>
</protein>
<gene>
    <name evidence="2" type="ORF">FHK92_22660</name>
</gene>
<dbReference type="EMBL" id="VDLV01000045">
    <property type="protein sequence ID" value="MBA1380569.1"/>
    <property type="molecule type" value="Genomic_DNA"/>
</dbReference>
<feature type="region of interest" description="Disordered" evidence="1">
    <location>
        <begin position="1"/>
        <end position="63"/>
    </location>
</feature>
<name>A0A7V8ZUX3_9PSED</name>
<dbReference type="AlphaFoldDB" id="A0A7V8ZUX3"/>
<sequence length="112" mass="12129">MAQDNVALLGCPTWPDKQSQSRTQFVTGQTTRGEGACSRSVAQRPRNLGSAAQPSGSKLPRHGYRFTLRGSSAVRRCPGRGLPIAHSARSFAGFPGQNFVARLPGRKPIRWP</sequence>